<gene>
    <name evidence="2" type="ORF">OCBIM_22007063mg</name>
</gene>
<dbReference type="AlphaFoldDB" id="A0A0L8HSL3"/>
<organism evidence="2">
    <name type="scientific">Octopus bimaculoides</name>
    <name type="common">California two-spotted octopus</name>
    <dbReference type="NCBI Taxonomy" id="37653"/>
    <lineage>
        <taxon>Eukaryota</taxon>
        <taxon>Metazoa</taxon>
        <taxon>Spiralia</taxon>
        <taxon>Lophotrochozoa</taxon>
        <taxon>Mollusca</taxon>
        <taxon>Cephalopoda</taxon>
        <taxon>Coleoidea</taxon>
        <taxon>Octopodiformes</taxon>
        <taxon>Octopoda</taxon>
        <taxon>Incirrata</taxon>
        <taxon>Octopodidae</taxon>
        <taxon>Octopus</taxon>
    </lineage>
</organism>
<keyword evidence="1" id="KW-0812">Transmembrane</keyword>
<proteinExistence type="predicted"/>
<keyword evidence="1" id="KW-0472">Membrane</keyword>
<reference evidence="2" key="1">
    <citation type="submission" date="2015-07" db="EMBL/GenBank/DDBJ databases">
        <title>MeaNS - Measles Nucleotide Surveillance Program.</title>
        <authorList>
            <person name="Tran T."/>
            <person name="Druce J."/>
        </authorList>
    </citation>
    <scope>NUCLEOTIDE SEQUENCE</scope>
    <source>
        <strain evidence="2">UCB-OBI-ISO-001</strain>
        <tissue evidence="2">Gonad</tissue>
    </source>
</reference>
<keyword evidence="1" id="KW-1133">Transmembrane helix</keyword>
<accession>A0A0L8HSL3</accession>
<name>A0A0L8HSL3_OCTBM</name>
<feature type="transmembrane region" description="Helical" evidence="1">
    <location>
        <begin position="29"/>
        <end position="50"/>
    </location>
</feature>
<sequence length="54" mass="6302">MLQPPHILSAIVKHNGILMTKLCDTRERIFFLSFCLHVPTYTCFFLLTAIHQIQ</sequence>
<evidence type="ECO:0000256" key="1">
    <source>
        <dbReference type="SAM" id="Phobius"/>
    </source>
</evidence>
<dbReference type="EMBL" id="KQ417374">
    <property type="protein sequence ID" value="KOF92196.1"/>
    <property type="molecule type" value="Genomic_DNA"/>
</dbReference>
<protein>
    <submittedName>
        <fullName evidence="2">Uncharacterized protein</fullName>
    </submittedName>
</protein>
<evidence type="ECO:0000313" key="2">
    <source>
        <dbReference type="EMBL" id="KOF92196.1"/>
    </source>
</evidence>